<keyword evidence="6" id="KW-1185">Reference proteome</keyword>
<dbReference type="EMBL" id="BQKC01000002">
    <property type="protein sequence ID" value="GJM56247.1"/>
    <property type="molecule type" value="Genomic_DNA"/>
</dbReference>
<feature type="domain" description="HipA-like C-terminal" evidence="4">
    <location>
        <begin position="65"/>
        <end position="255"/>
    </location>
</feature>
<keyword evidence="3" id="KW-0418">Kinase</keyword>
<organism evidence="5 6">
    <name type="scientific">Granulimonas faecalis</name>
    <dbReference type="NCBI Taxonomy" id="2894155"/>
    <lineage>
        <taxon>Bacteria</taxon>
        <taxon>Bacillati</taxon>
        <taxon>Actinomycetota</taxon>
        <taxon>Coriobacteriia</taxon>
        <taxon>Coriobacteriales</taxon>
        <taxon>Kribbibacteriaceae</taxon>
        <taxon>Granulimonas</taxon>
    </lineage>
</organism>
<evidence type="ECO:0000256" key="2">
    <source>
        <dbReference type="ARBA" id="ARBA00022679"/>
    </source>
</evidence>
<dbReference type="AlphaFoldDB" id="A0AAV5B4Z4"/>
<evidence type="ECO:0000259" key="4">
    <source>
        <dbReference type="Pfam" id="PF07804"/>
    </source>
</evidence>
<evidence type="ECO:0000313" key="5">
    <source>
        <dbReference type="EMBL" id="GJM56247.1"/>
    </source>
</evidence>
<keyword evidence="2" id="KW-0808">Transferase</keyword>
<dbReference type="InterPro" id="IPR052028">
    <property type="entry name" value="HipA_Ser/Thr_kinase"/>
</dbReference>
<dbReference type="GO" id="GO:0004674">
    <property type="term" value="F:protein serine/threonine kinase activity"/>
    <property type="evidence" value="ECO:0007669"/>
    <property type="project" value="TreeGrafter"/>
</dbReference>
<name>A0AAV5B4Z4_9ACTN</name>
<protein>
    <recommendedName>
        <fullName evidence="4">HipA-like C-terminal domain-containing protein</fullName>
    </recommendedName>
</protein>
<dbReference type="PANTHER" id="PTHR37419:SF1">
    <property type="entry name" value="SERINE_THREONINE-PROTEIN KINASE TOXIN HIPA"/>
    <property type="match status" value="1"/>
</dbReference>
<dbReference type="PANTHER" id="PTHR37419">
    <property type="entry name" value="SERINE/THREONINE-PROTEIN KINASE TOXIN HIPA"/>
    <property type="match status" value="1"/>
</dbReference>
<evidence type="ECO:0000256" key="3">
    <source>
        <dbReference type="ARBA" id="ARBA00022777"/>
    </source>
</evidence>
<dbReference type="RefSeq" id="WP_265591119.1">
    <property type="nucleotide sequence ID" value="NZ_BQKC01000002.1"/>
</dbReference>
<reference evidence="5" key="1">
    <citation type="journal article" date="2022" name="Int. J. Syst. Evol. Microbiol.">
        <title>Granulimonas faecalis gen. nov., sp. nov., and Leptogranulimonas caecicola gen. nov., sp. nov., novel lactate-producing Atopobiaceae bacteria isolated from mouse intestines, and an emended description of the family Atopobiaceae.</title>
        <authorList>
            <person name="Morinaga K."/>
            <person name="Kusada H."/>
            <person name="Sakamoto S."/>
            <person name="Murakami T."/>
            <person name="Toyoda A."/>
            <person name="Mori H."/>
            <person name="Meng X.Y."/>
            <person name="Takashino M."/>
            <person name="Murotomi K."/>
            <person name="Tamaki H."/>
        </authorList>
    </citation>
    <scope>NUCLEOTIDE SEQUENCE</scope>
    <source>
        <strain evidence="5">OPF53</strain>
    </source>
</reference>
<comment type="caution">
    <text evidence="5">The sequence shown here is derived from an EMBL/GenBank/DDBJ whole genome shotgun (WGS) entry which is preliminary data.</text>
</comment>
<dbReference type="GO" id="GO:0005829">
    <property type="term" value="C:cytosol"/>
    <property type="evidence" value="ECO:0007669"/>
    <property type="project" value="TreeGrafter"/>
</dbReference>
<evidence type="ECO:0000256" key="1">
    <source>
        <dbReference type="ARBA" id="ARBA00010164"/>
    </source>
</evidence>
<evidence type="ECO:0000313" key="6">
    <source>
        <dbReference type="Proteomes" id="UP001055025"/>
    </source>
</evidence>
<dbReference type="Pfam" id="PF07804">
    <property type="entry name" value="HipA_C"/>
    <property type="match status" value="1"/>
</dbReference>
<dbReference type="InterPro" id="IPR012893">
    <property type="entry name" value="HipA-like_C"/>
</dbReference>
<gene>
    <name evidence="5" type="ORF">ATOP_19020</name>
</gene>
<comment type="similarity">
    <text evidence="1">Belongs to the HipA Ser/Thr kinase family.</text>
</comment>
<dbReference type="Gene3D" id="1.10.1070.20">
    <property type="match status" value="1"/>
</dbReference>
<proteinExistence type="inferred from homology"/>
<dbReference type="Proteomes" id="UP001055025">
    <property type="component" value="Unassembled WGS sequence"/>
</dbReference>
<sequence>MGLLSLMGRDCPEAVSFLGVGEDPVPRASDYVEVDEGVLGLRLSELMDRGEASWQARAEHWSLGGGFQPKIALACFDGRWYSCEGDAATTHILKPGIKGRAFQSLVEHVTMRACALMGVEVANTEYLDGLGAVCIERFDRVVRRPFDVVRIHQEDFCQACGILPENKYTENRGPVAPDIAAAIDRFIDDPDTDKKAFFLMVVANHLLGAPDGHAKNFSLLEYPDGGVRLAPMYDCASGLPYDGPRDRRVAMGIGGVSAVGRLGIGAVTRMAKACDLNGDWCVAKVSDLSKGLPDAVATALNEVSGVSGAEELRIRLLDPVAFVCEATLARLR</sequence>
<accession>A0AAV5B4Z4</accession>